<organism evidence="6 7">
    <name type="scientific">Nonomuraea cypriaca</name>
    <dbReference type="NCBI Taxonomy" id="1187855"/>
    <lineage>
        <taxon>Bacteria</taxon>
        <taxon>Bacillati</taxon>
        <taxon>Actinomycetota</taxon>
        <taxon>Actinomycetes</taxon>
        <taxon>Streptosporangiales</taxon>
        <taxon>Streptosporangiaceae</taxon>
        <taxon>Nonomuraea</taxon>
    </lineage>
</organism>
<gene>
    <name evidence="6" type="ORF">ITP53_34395</name>
</gene>
<dbReference type="PANTHER" id="PTHR30168">
    <property type="entry name" value="PUTATIVE MEMBRANE PROTEIN YPFJ"/>
    <property type="match status" value="1"/>
</dbReference>
<evidence type="ECO:0000256" key="2">
    <source>
        <dbReference type="ARBA" id="ARBA00022692"/>
    </source>
</evidence>
<keyword evidence="4" id="KW-0472">Membrane</keyword>
<evidence type="ECO:0000256" key="5">
    <source>
        <dbReference type="SAM" id="SignalP"/>
    </source>
</evidence>
<evidence type="ECO:0000313" key="6">
    <source>
        <dbReference type="EMBL" id="MBF8190714.1"/>
    </source>
</evidence>
<protein>
    <submittedName>
        <fullName evidence="6">Neutral zinc metallopeptidase</fullName>
    </submittedName>
</protein>
<keyword evidence="7" id="KW-1185">Reference proteome</keyword>
<keyword evidence="5" id="KW-0732">Signal</keyword>
<evidence type="ECO:0000256" key="4">
    <source>
        <dbReference type="ARBA" id="ARBA00023136"/>
    </source>
</evidence>
<dbReference type="PANTHER" id="PTHR30168:SF0">
    <property type="entry name" value="INNER MEMBRANE PROTEIN"/>
    <property type="match status" value="1"/>
</dbReference>
<accession>A0A931F0B4</accession>
<dbReference type="AlphaFoldDB" id="A0A931F0B4"/>
<name>A0A931F0B4_9ACTN</name>
<dbReference type="EMBL" id="JADOGI010000132">
    <property type="protein sequence ID" value="MBF8190714.1"/>
    <property type="molecule type" value="Genomic_DNA"/>
</dbReference>
<dbReference type="InterPro" id="IPR007343">
    <property type="entry name" value="Uncharacterised_pept_Zn_put"/>
</dbReference>
<comment type="subcellular location">
    <subcellularLocation>
        <location evidence="1">Membrane</location>
        <topology evidence="1">Single-pass membrane protein</topology>
    </subcellularLocation>
</comment>
<dbReference type="Proteomes" id="UP000605361">
    <property type="component" value="Unassembled WGS sequence"/>
</dbReference>
<dbReference type="Pfam" id="PF04228">
    <property type="entry name" value="Zn_peptidase"/>
    <property type="match status" value="1"/>
</dbReference>
<dbReference type="RefSeq" id="WP_195899633.1">
    <property type="nucleotide sequence ID" value="NZ_JADOGI010000132.1"/>
</dbReference>
<feature type="chain" id="PRO_5037555262" evidence="5">
    <location>
        <begin position="24"/>
        <end position="256"/>
    </location>
</feature>
<sequence>MKLLWTATLAGALMVPLTGTATAYPVKHPKLIDNALYAAGRLPTTTCEEPSVKRNDRKRARAYLDAVVACLETTWKQHLTGAGLPYEPIKVRHYDRIPTKYCGFTTGKDDSQAWYCPGSRTLAVQLGKSWLKDPYDLFLFNTAASMYGYHVQNLVGITDAYDAIPYRNKSELYEQGRRESLQAECLGDAFLKSVWPMKGRTAKDWNHYLSVIEGDGPGDKRELGKTATIRSWAKRGFAAGDPGSCDTWTASSSKVA</sequence>
<evidence type="ECO:0000256" key="3">
    <source>
        <dbReference type="ARBA" id="ARBA00022989"/>
    </source>
</evidence>
<reference evidence="6" key="1">
    <citation type="submission" date="2020-11" db="EMBL/GenBank/DDBJ databases">
        <title>Whole-genome analyses of Nonomuraea sp. K274.</title>
        <authorList>
            <person name="Veyisoglu A."/>
        </authorList>
    </citation>
    <scope>NUCLEOTIDE SEQUENCE</scope>
    <source>
        <strain evidence="6">K274</strain>
    </source>
</reference>
<keyword evidence="2" id="KW-0812">Transmembrane</keyword>
<dbReference type="GO" id="GO:0016020">
    <property type="term" value="C:membrane"/>
    <property type="evidence" value="ECO:0007669"/>
    <property type="project" value="UniProtKB-SubCell"/>
</dbReference>
<feature type="signal peptide" evidence="5">
    <location>
        <begin position="1"/>
        <end position="23"/>
    </location>
</feature>
<comment type="caution">
    <text evidence="6">The sequence shown here is derived from an EMBL/GenBank/DDBJ whole genome shotgun (WGS) entry which is preliminary data.</text>
</comment>
<proteinExistence type="predicted"/>
<evidence type="ECO:0000313" key="7">
    <source>
        <dbReference type="Proteomes" id="UP000605361"/>
    </source>
</evidence>
<keyword evidence="3" id="KW-1133">Transmembrane helix</keyword>
<evidence type="ECO:0000256" key="1">
    <source>
        <dbReference type="ARBA" id="ARBA00004167"/>
    </source>
</evidence>